<gene>
    <name evidence="8" type="ORF">FOC1_g10001159</name>
</gene>
<dbReference type="SUPFAM" id="SSF142921">
    <property type="entry name" value="WGR domain-like"/>
    <property type="match status" value="1"/>
</dbReference>
<dbReference type="GO" id="GO:0070212">
    <property type="term" value="P:protein poly-ADP-ribosylation"/>
    <property type="evidence" value="ECO:0007669"/>
    <property type="project" value="TreeGrafter"/>
</dbReference>
<feature type="domain" description="PARP catalytic" evidence="7">
    <location>
        <begin position="258"/>
        <end position="461"/>
    </location>
</feature>
<dbReference type="InterPro" id="IPR050800">
    <property type="entry name" value="ARTD/PARP"/>
</dbReference>
<dbReference type="Pfam" id="PF00644">
    <property type="entry name" value="PARP"/>
    <property type="match status" value="1"/>
</dbReference>
<organism evidence="8 9">
    <name type="scientific">Fusarium oxysporum f. sp. cubense (strain race 1)</name>
    <name type="common">Panama disease fungus</name>
    <dbReference type="NCBI Taxonomy" id="1229664"/>
    <lineage>
        <taxon>Eukaryota</taxon>
        <taxon>Fungi</taxon>
        <taxon>Dikarya</taxon>
        <taxon>Ascomycota</taxon>
        <taxon>Pezizomycotina</taxon>
        <taxon>Sordariomycetes</taxon>
        <taxon>Hypocreomycetidae</taxon>
        <taxon>Hypocreales</taxon>
        <taxon>Nectriaceae</taxon>
        <taxon>Fusarium</taxon>
        <taxon>Fusarium oxysporum species complex</taxon>
    </lineage>
</organism>
<reference evidence="9" key="2">
    <citation type="journal article" date="2014" name="PLoS ONE">
        <title>Genome and Transcriptome Analysis of the Fungal Pathogen Fusarium oxysporum f. sp. cubense Causing Banana Vascular Wilt Disease.</title>
        <authorList>
            <person name="Guo L."/>
            <person name="Han L."/>
            <person name="Yang L."/>
            <person name="Zeng H."/>
            <person name="Fan D."/>
            <person name="Zhu Y."/>
            <person name="Feng Y."/>
            <person name="Wang G."/>
            <person name="Peng C."/>
            <person name="Jiang X."/>
            <person name="Zhou D."/>
            <person name="Ni P."/>
            <person name="Liang C."/>
            <person name="Liu L."/>
            <person name="Wang J."/>
            <person name="Mao C."/>
            <person name="Fang X."/>
            <person name="Peng M."/>
            <person name="Huang J."/>
        </authorList>
    </citation>
    <scope>NUCLEOTIDE SEQUENCE [LARGE SCALE GENOMIC DNA]</scope>
    <source>
        <strain evidence="9">race 1</strain>
    </source>
</reference>
<dbReference type="GO" id="GO:0003950">
    <property type="term" value="F:NAD+ poly-ADP-ribosyltransferase activity"/>
    <property type="evidence" value="ECO:0007669"/>
    <property type="project" value="UniProtKB-UniRule"/>
</dbReference>
<evidence type="ECO:0000256" key="6">
    <source>
        <dbReference type="SAM" id="MobiDB-lite"/>
    </source>
</evidence>
<evidence type="ECO:0000256" key="5">
    <source>
        <dbReference type="RuleBase" id="RU362114"/>
    </source>
</evidence>
<evidence type="ECO:0000256" key="4">
    <source>
        <dbReference type="ARBA" id="ARBA00033987"/>
    </source>
</evidence>
<name>N4TR24_FUSC1</name>
<dbReference type="HOGENOM" id="CLU_593172_0_0_1"/>
<dbReference type="SUPFAM" id="SSF56399">
    <property type="entry name" value="ADP-ribosylation"/>
    <property type="match status" value="1"/>
</dbReference>
<evidence type="ECO:0000313" key="9">
    <source>
        <dbReference type="Proteomes" id="UP000016928"/>
    </source>
</evidence>
<dbReference type="GO" id="GO:1990404">
    <property type="term" value="F:NAD+-protein mono-ADP-ribosyltransferase activity"/>
    <property type="evidence" value="ECO:0007669"/>
    <property type="project" value="TreeGrafter"/>
</dbReference>
<dbReference type="EMBL" id="KB730455">
    <property type="protein sequence ID" value="ENH66028.1"/>
    <property type="molecule type" value="Genomic_DNA"/>
</dbReference>
<dbReference type="GO" id="GO:0005730">
    <property type="term" value="C:nucleolus"/>
    <property type="evidence" value="ECO:0007669"/>
    <property type="project" value="TreeGrafter"/>
</dbReference>
<dbReference type="InterPro" id="IPR012317">
    <property type="entry name" value="Poly(ADP-ribose)pol_cat_dom"/>
</dbReference>
<dbReference type="Gene3D" id="3.90.228.10">
    <property type="match status" value="1"/>
</dbReference>
<dbReference type="EC" id="2.4.2.-" evidence="5"/>
<dbReference type="Pfam" id="PF05406">
    <property type="entry name" value="WGR"/>
    <property type="match status" value="1"/>
</dbReference>
<evidence type="ECO:0000256" key="3">
    <source>
        <dbReference type="ARBA" id="ARBA00023027"/>
    </source>
</evidence>
<dbReference type="Proteomes" id="UP000016928">
    <property type="component" value="Unassembled WGS sequence"/>
</dbReference>
<feature type="compositionally biased region" description="Basic and acidic residues" evidence="6">
    <location>
        <begin position="14"/>
        <end position="26"/>
    </location>
</feature>
<keyword evidence="1 5" id="KW-0328">Glycosyltransferase</keyword>
<proteinExistence type="predicted"/>
<reference evidence="9" key="1">
    <citation type="submission" date="2012-09" db="EMBL/GenBank/DDBJ databases">
        <title>Genome sequencing and comparative transcriptomics of race 1 and race 4 of banana pathogen: Fusarium oxysporum f. sp. cubense.</title>
        <authorList>
            <person name="Fang X."/>
            <person name="Huang J."/>
        </authorList>
    </citation>
    <scope>NUCLEOTIDE SEQUENCE [LARGE SCALE GENOMIC DNA]</scope>
    <source>
        <strain evidence="9">race 1</strain>
    </source>
</reference>
<evidence type="ECO:0000313" key="8">
    <source>
        <dbReference type="EMBL" id="ENH66028.1"/>
    </source>
</evidence>
<dbReference type="SMART" id="SM00773">
    <property type="entry name" value="WGR"/>
    <property type="match status" value="1"/>
</dbReference>
<dbReference type="AlphaFoldDB" id="N4TR24"/>
<dbReference type="STRING" id="1229664.N4TR24"/>
<comment type="catalytic activity">
    <reaction evidence="4">
        <text>NAD(+) + (ADP-D-ribosyl)n-acceptor = nicotinamide + (ADP-D-ribosyl)n+1-acceptor + H(+).</text>
        <dbReference type="EC" id="2.4.2.30"/>
    </reaction>
</comment>
<dbReference type="PROSITE" id="PS51059">
    <property type="entry name" value="PARP_CATALYTIC"/>
    <property type="match status" value="1"/>
</dbReference>
<dbReference type="GO" id="GO:0006302">
    <property type="term" value="P:double-strand break repair"/>
    <property type="evidence" value="ECO:0007669"/>
    <property type="project" value="TreeGrafter"/>
</dbReference>
<dbReference type="InterPro" id="IPR036930">
    <property type="entry name" value="WGR_dom_sf"/>
</dbReference>
<evidence type="ECO:0000259" key="7">
    <source>
        <dbReference type="PROSITE" id="PS51059"/>
    </source>
</evidence>
<feature type="compositionally biased region" description="Basic and acidic residues" evidence="6">
    <location>
        <begin position="49"/>
        <end position="62"/>
    </location>
</feature>
<sequence>MNGGPYENQPGVRADGREGKWVRFAEEPSQSYRVDDRAPTFNPKAKPSAKADNKNAPKKSSLDIAHDSELAYKARLNKPPYFYNIEVVKDPDTSEFHISTEYGRMISRRSLGDGSLDDAVNNFLRTFKEKTGLAWEDRNNKAIPNKYAFGIGREPVQELMQLVFNKEGFDRAKDALGYKDRLETLKKHDIERQLKTLAKDAALARKHHKNQMKAQSDKDHGTPPGAGKIENEVLKPFQIQVKPLQKLWDLSNAYEAMKITCNFGNEVHQFDRQLTPLRQESKEFKTLIGYLNNYGGNFEYKLKDIFRSNHEEERGGGNSERRLLWHGSRVTNYCSILSHGLQIPPPGGPLGKMLGKGIRLADMSSVAATYCETTSDALLLLCDAELPEENETIGRTRPEEWIDAEEVHRTLKGVLMPDPTLKPMTDESTEGPKYNTYICYDPTQVKLRYIFRLDICLRRRR</sequence>
<protein>
    <recommendedName>
        <fullName evidence="5">Poly [ADP-ribose] polymerase</fullName>
        <shortName evidence="5">PARP</shortName>
        <ecNumber evidence="5">2.4.2.-</ecNumber>
    </recommendedName>
</protein>
<keyword evidence="2 5" id="KW-0808">Transferase</keyword>
<dbReference type="InterPro" id="IPR008893">
    <property type="entry name" value="WGR_domain"/>
</dbReference>
<accession>N4TR24</accession>
<dbReference type="PANTHER" id="PTHR10459:SF60">
    <property type="entry name" value="POLY [ADP-RIBOSE] POLYMERASE 2"/>
    <property type="match status" value="1"/>
</dbReference>
<dbReference type="PANTHER" id="PTHR10459">
    <property type="entry name" value="DNA LIGASE"/>
    <property type="match status" value="1"/>
</dbReference>
<evidence type="ECO:0000256" key="2">
    <source>
        <dbReference type="ARBA" id="ARBA00022679"/>
    </source>
</evidence>
<dbReference type="VEuPathDB" id="FungiDB:FOC1_g10001159"/>
<keyword evidence="3 5" id="KW-0520">NAD</keyword>
<feature type="region of interest" description="Disordered" evidence="6">
    <location>
        <begin position="207"/>
        <end position="229"/>
    </location>
</feature>
<evidence type="ECO:0000256" key="1">
    <source>
        <dbReference type="ARBA" id="ARBA00022676"/>
    </source>
</evidence>
<feature type="region of interest" description="Disordered" evidence="6">
    <location>
        <begin position="1"/>
        <end position="62"/>
    </location>
</feature>
<dbReference type="OrthoDB" id="429950at2759"/>